<evidence type="ECO:0000313" key="1">
    <source>
        <dbReference type="EMBL" id="MBB6716362.1"/>
    </source>
</evidence>
<dbReference type="AlphaFoldDB" id="A0A7X0SH94"/>
<dbReference type="RefSeq" id="WP_185165410.1">
    <property type="nucleotide sequence ID" value="NZ_JACKWY010000013.1"/>
</dbReference>
<reference evidence="1 2" key="1">
    <citation type="submission" date="2020-08" db="EMBL/GenBank/DDBJ databases">
        <title>Clostridia isolated from Swiss meat.</title>
        <authorList>
            <person name="Wambui J."/>
            <person name="Stevens M.J.A."/>
            <person name="Stephan R."/>
        </authorList>
    </citation>
    <scope>NUCLEOTIDE SEQUENCE [LARGE SCALE GENOMIC DNA]</scope>
    <source>
        <strain evidence="1 2">CM001</strain>
    </source>
</reference>
<dbReference type="Proteomes" id="UP000585258">
    <property type="component" value="Unassembled WGS sequence"/>
</dbReference>
<protein>
    <submittedName>
        <fullName evidence="1">Capsid protein</fullName>
    </submittedName>
</protein>
<name>A0A7X0SH94_9CLOT</name>
<comment type="caution">
    <text evidence="1">The sequence shown here is derived from an EMBL/GenBank/DDBJ whole genome shotgun (WGS) entry which is preliminary data.</text>
</comment>
<sequence>MAAVNYATQYSKDLANAYPYVLYTGKLWTTENSSKYNIVDAKTIQIPLVATKGRVDGNRNEIGGFKQNHSNDYETKTLGHHRSWETFIHPKDVSETNQILSIQNITKTMNETQKFPEMDAYLISTLYALKNAKEEVVQETAELTSASILKKFDELMDDMDEALVPPSGRLLYVDTFTKTMIDNALSIVRSNGDKTIARAINRVDEVEIISIPTTLLKTEYDFAEGWKAKDTAKSIAMMLVHPSVILPIVSYEFAQLGQPSTLSKGKYTYFEESFEDVFILNEKHNALKFVVKK</sequence>
<proteinExistence type="predicted"/>
<dbReference type="EMBL" id="JACKWY010000013">
    <property type="protein sequence ID" value="MBB6716362.1"/>
    <property type="molecule type" value="Genomic_DNA"/>
</dbReference>
<evidence type="ECO:0000313" key="2">
    <source>
        <dbReference type="Proteomes" id="UP000585258"/>
    </source>
</evidence>
<gene>
    <name evidence="1" type="ORF">H7E68_16785</name>
</gene>
<organism evidence="1 2">
    <name type="scientific">Clostridium gasigenes</name>
    <dbReference type="NCBI Taxonomy" id="94869"/>
    <lineage>
        <taxon>Bacteria</taxon>
        <taxon>Bacillati</taxon>
        <taxon>Bacillota</taxon>
        <taxon>Clostridia</taxon>
        <taxon>Eubacteriales</taxon>
        <taxon>Clostridiaceae</taxon>
        <taxon>Clostridium</taxon>
    </lineage>
</organism>
<accession>A0A7X0SH94</accession>